<protein>
    <submittedName>
        <fullName evidence="2">Uncharacterized protein</fullName>
    </submittedName>
</protein>
<organism evidence="2 3">
    <name type="scientific">Marchantia polymorpha subsp. ruderalis</name>
    <dbReference type="NCBI Taxonomy" id="1480154"/>
    <lineage>
        <taxon>Eukaryota</taxon>
        <taxon>Viridiplantae</taxon>
        <taxon>Streptophyta</taxon>
        <taxon>Embryophyta</taxon>
        <taxon>Marchantiophyta</taxon>
        <taxon>Marchantiopsida</taxon>
        <taxon>Marchantiidae</taxon>
        <taxon>Marchantiales</taxon>
        <taxon>Marchantiaceae</taxon>
        <taxon>Marchantia</taxon>
    </lineage>
</organism>
<evidence type="ECO:0000256" key="1">
    <source>
        <dbReference type="SAM" id="MobiDB-lite"/>
    </source>
</evidence>
<proteinExistence type="predicted"/>
<evidence type="ECO:0000313" key="3">
    <source>
        <dbReference type="Proteomes" id="UP000077202"/>
    </source>
</evidence>
<sequence>MSESRTQCRVDSMNDDVPFNTDPVQQQPRICANPQLMISFRELPLAAEAKRKDLMSCSSQSDVTRPGYV</sequence>
<keyword evidence="3" id="KW-1185">Reference proteome</keyword>
<reference evidence="2" key="1">
    <citation type="submission" date="2016-03" db="EMBL/GenBank/DDBJ databases">
        <title>Mechanisms controlling the formation of the plant cell surface in tip-growing cells are functionally conserved among land plants.</title>
        <authorList>
            <person name="Honkanen S."/>
            <person name="Jones V.A."/>
            <person name="Morieri G."/>
            <person name="Champion C."/>
            <person name="Hetherington A.J."/>
            <person name="Kelly S."/>
            <person name="Saint-Marcoux D."/>
            <person name="Proust H."/>
            <person name="Prescott H."/>
            <person name="Dolan L."/>
        </authorList>
    </citation>
    <scope>NUCLEOTIDE SEQUENCE [LARGE SCALE GENOMIC DNA]</scope>
    <source>
        <tissue evidence="2">Whole gametophyte</tissue>
    </source>
</reference>
<feature type="region of interest" description="Disordered" evidence="1">
    <location>
        <begin position="1"/>
        <end position="25"/>
    </location>
</feature>
<evidence type="ECO:0000313" key="2">
    <source>
        <dbReference type="EMBL" id="OAE31139.1"/>
    </source>
</evidence>
<gene>
    <name evidence="2" type="ORF">AXG93_2508s1020</name>
</gene>
<name>A0A176WDI4_MARPO</name>
<dbReference type="Proteomes" id="UP000077202">
    <property type="component" value="Unassembled WGS sequence"/>
</dbReference>
<dbReference type="AlphaFoldDB" id="A0A176WDI4"/>
<dbReference type="EMBL" id="LVLJ01001166">
    <property type="protein sequence ID" value="OAE31139.1"/>
    <property type="molecule type" value="Genomic_DNA"/>
</dbReference>
<accession>A0A176WDI4</accession>
<comment type="caution">
    <text evidence="2">The sequence shown here is derived from an EMBL/GenBank/DDBJ whole genome shotgun (WGS) entry which is preliminary data.</text>
</comment>